<evidence type="ECO:0000259" key="4">
    <source>
        <dbReference type="Pfam" id="PF00535"/>
    </source>
</evidence>
<comment type="caution">
    <text evidence="5">The sequence shown here is derived from an EMBL/GenBank/DDBJ whole genome shotgun (WGS) entry which is preliminary data.</text>
</comment>
<evidence type="ECO:0000256" key="3">
    <source>
        <dbReference type="ARBA" id="ARBA00022679"/>
    </source>
</evidence>
<evidence type="ECO:0000256" key="2">
    <source>
        <dbReference type="ARBA" id="ARBA00022676"/>
    </source>
</evidence>
<proteinExistence type="inferred from homology"/>
<evidence type="ECO:0000313" key="6">
    <source>
        <dbReference type="Proteomes" id="UP000808349"/>
    </source>
</evidence>
<feature type="domain" description="Glycosyltransferase 2-like" evidence="4">
    <location>
        <begin position="7"/>
        <end position="134"/>
    </location>
</feature>
<dbReference type="InterPro" id="IPR001173">
    <property type="entry name" value="Glyco_trans_2-like"/>
</dbReference>
<keyword evidence="3" id="KW-0808">Transferase</keyword>
<comment type="similarity">
    <text evidence="1">Belongs to the glycosyltransferase 2 family.</text>
</comment>
<dbReference type="Gene3D" id="3.90.550.10">
    <property type="entry name" value="Spore Coat Polysaccharide Biosynthesis Protein SpsA, Chain A"/>
    <property type="match status" value="1"/>
</dbReference>
<reference evidence="5 6" key="1">
    <citation type="submission" date="2020-10" db="EMBL/GenBank/DDBJ databases">
        <title>Connecting structure to function with the recovery of over 1000 high-quality activated sludge metagenome-assembled genomes encoding full-length rRNA genes using long-read sequencing.</title>
        <authorList>
            <person name="Singleton C.M."/>
            <person name="Petriglieri F."/>
            <person name="Kristensen J.M."/>
            <person name="Kirkegaard R.H."/>
            <person name="Michaelsen T.Y."/>
            <person name="Andersen M.H."/>
            <person name="Karst S.M."/>
            <person name="Dueholm M.S."/>
            <person name="Nielsen P.H."/>
            <person name="Albertsen M."/>
        </authorList>
    </citation>
    <scope>NUCLEOTIDE SEQUENCE [LARGE SCALE GENOMIC DNA]</scope>
    <source>
        <strain evidence="5">Ribe_18-Q3-R11-54_BAT3C.373</strain>
    </source>
</reference>
<dbReference type="PANTHER" id="PTHR43685:SF5">
    <property type="entry name" value="GLYCOSYLTRANSFERASE EPSE-RELATED"/>
    <property type="match status" value="1"/>
</dbReference>
<keyword evidence="2" id="KW-0328">Glycosyltransferase</keyword>
<dbReference type="GO" id="GO:0016757">
    <property type="term" value="F:glycosyltransferase activity"/>
    <property type="evidence" value="ECO:0007669"/>
    <property type="project" value="UniProtKB-KW"/>
</dbReference>
<dbReference type="AlphaFoldDB" id="A0A9D7SDN2"/>
<dbReference type="InterPro" id="IPR050834">
    <property type="entry name" value="Glycosyltransf_2"/>
</dbReference>
<dbReference type="PANTHER" id="PTHR43685">
    <property type="entry name" value="GLYCOSYLTRANSFERASE"/>
    <property type="match status" value="1"/>
</dbReference>
<organism evidence="5 6">
    <name type="scientific">Candidatus Defluviibacterium haderslevense</name>
    <dbReference type="NCBI Taxonomy" id="2981993"/>
    <lineage>
        <taxon>Bacteria</taxon>
        <taxon>Pseudomonadati</taxon>
        <taxon>Bacteroidota</taxon>
        <taxon>Saprospiria</taxon>
        <taxon>Saprospirales</taxon>
        <taxon>Saprospiraceae</taxon>
        <taxon>Candidatus Defluviibacterium</taxon>
    </lineage>
</organism>
<dbReference type="Proteomes" id="UP000808349">
    <property type="component" value="Unassembled WGS sequence"/>
</dbReference>
<accession>A0A9D7SDN2</accession>
<name>A0A9D7SDN2_9BACT</name>
<sequence>MNHKLNIIIPTKDRAETLFWAIKSCLQNKYSHFSIIVSDNASTDNTEEVVMSFQDPRITYLKTPYRLSMTANWEFALKHVNEGYVTVLGDDDGFLPNSFYEINEMLNSHPTKAISWKQSFYRWPNNDFVRIKNLLQVPFKVGFEIRKSQIALKKVIDQHMFPGDLPWLYGGFVSMDCIQEVKDKSNGVFFHSKIPDIYSAMVLSSIIDDYLFSYTPYSIAGHSAKSNGAAQIQKNANEILSNDIFLKESTDFPWHPKLEFVHVYPFIIWESILQAMEVGIFTPKVKMDYQQLFDKGVQHCVQLGIIETERNKLEIIASKNNLVFKNRKYFNKIWWLILNLKHYIHIWSNNAFYLCINTDVTNVLEASVFQSSLVRPSWFGMIINNLSLLLKLV</sequence>
<dbReference type="Pfam" id="PF00535">
    <property type="entry name" value="Glycos_transf_2"/>
    <property type="match status" value="1"/>
</dbReference>
<gene>
    <name evidence="5" type="ORF">IPO85_17475</name>
</gene>
<protein>
    <submittedName>
        <fullName evidence="5">Glycosyltransferase family 2 protein</fullName>
    </submittedName>
</protein>
<dbReference type="SUPFAM" id="SSF53448">
    <property type="entry name" value="Nucleotide-diphospho-sugar transferases"/>
    <property type="match status" value="1"/>
</dbReference>
<evidence type="ECO:0000256" key="1">
    <source>
        <dbReference type="ARBA" id="ARBA00006739"/>
    </source>
</evidence>
<dbReference type="EMBL" id="JADKFW010000017">
    <property type="protein sequence ID" value="MBK9719269.1"/>
    <property type="molecule type" value="Genomic_DNA"/>
</dbReference>
<dbReference type="CDD" id="cd00761">
    <property type="entry name" value="Glyco_tranf_GTA_type"/>
    <property type="match status" value="1"/>
</dbReference>
<evidence type="ECO:0000313" key="5">
    <source>
        <dbReference type="EMBL" id="MBK9719269.1"/>
    </source>
</evidence>
<dbReference type="InterPro" id="IPR029044">
    <property type="entry name" value="Nucleotide-diphossugar_trans"/>
</dbReference>